<evidence type="ECO:0000313" key="2">
    <source>
        <dbReference type="EMBL" id="OIJ28538.1"/>
    </source>
</evidence>
<keyword evidence="1" id="KW-0812">Transmembrane</keyword>
<name>A0A1J4NAK3_9ACTN</name>
<dbReference type="Proteomes" id="UP000033772">
    <property type="component" value="Unassembled WGS sequence"/>
</dbReference>
<feature type="transmembrane region" description="Helical" evidence="1">
    <location>
        <begin position="257"/>
        <end position="276"/>
    </location>
</feature>
<feature type="transmembrane region" description="Helical" evidence="1">
    <location>
        <begin position="121"/>
        <end position="140"/>
    </location>
</feature>
<keyword evidence="1" id="KW-0472">Membrane</keyword>
<sequence>MSDHAAERAPGSAAPRNRRAAWTLLLLTPLIAELALGSTPIRMAWLVLLWIPIYGAGALLIRELVVRCGRGWPSILLLALAYELLEDGIGLQALTSPHLYDAADWGLRVFGFNAPYWEANVIYHAVFTLAVPIALTDLLFPRHRGRPYLGRTGLVVCAVVALLGVGVLRGSVPPQEDPGYQAPLAFVLGCLVAVLAIGVVALRLVPRAQQTRESPGTVEVAPRVWLFCGAGLGTLVFFALTFPMFGATQPAFTHGPVVVVPMLASAALAAASYLIVRRMAASPEWTERETLALIAGALIGHSIGGLATVAHTTVDRIGLVAIVAVTGLAMWRLDQRLLERR</sequence>
<proteinExistence type="predicted"/>
<reference evidence="2" key="1">
    <citation type="submission" date="2016-10" db="EMBL/GenBank/DDBJ databases">
        <title>Draft Genome Sequence of Nocardioides luteus Strain BAFB, an Alkane-Degrading Bacterium Isolated from JP-7 Polluted Soil.</title>
        <authorList>
            <person name="Brown L."/>
            <person name="Ruiz O.N."/>
            <person name="Gunasekera T."/>
        </authorList>
    </citation>
    <scope>NUCLEOTIDE SEQUENCE [LARGE SCALE GENOMIC DNA]</scope>
    <source>
        <strain evidence="2">BAFB</strain>
    </source>
</reference>
<feature type="transmembrane region" description="Helical" evidence="1">
    <location>
        <begin position="43"/>
        <end position="61"/>
    </location>
</feature>
<feature type="transmembrane region" description="Helical" evidence="1">
    <location>
        <begin position="184"/>
        <end position="204"/>
    </location>
</feature>
<protein>
    <submittedName>
        <fullName evidence="2">Uncharacterized protein</fullName>
    </submittedName>
</protein>
<organism evidence="2 3">
    <name type="scientific">Nocardioides luteus</name>
    <dbReference type="NCBI Taxonomy" id="1844"/>
    <lineage>
        <taxon>Bacteria</taxon>
        <taxon>Bacillati</taxon>
        <taxon>Actinomycetota</taxon>
        <taxon>Actinomycetes</taxon>
        <taxon>Propionibacteriales</taxon>
        <taxon>Nocardioidaceae</taxon>
        <taxon>Nocardioides</taxon>
    </lineage>
</organism>
<evidence type="ECO:0000313" key="3">
    <source>
        <dbReference type="Proteomes" id="UP000033772"/>
    </source>
</evidence>
<comment type="caution">
    <text evidence="2">The sequence shown here is derived from an EMBL/GenBank/DDBJ whole genome shotgun (WGS) entry which is preliminary data.</text>
</comment>
<feature type="transmembrane region" description="Helical" evidence="1">
    <location>
        <begin position="224"/>
        <end position="245"/>
    </location>
</feature>
<feature type="transmembrane region" description="Helical" evidence="1">
    <location>
        <begin position="20"/>
        <end position="37"/>
    </location>
</feature>
<keyword evidence="3" id="KW-1185">Reference proteome</keyword>
<feature type="transmembrane region" description="Helical" evidence="1">
    <location>
        <begin position="152"/>
        <end position="172"/>
    </location>
</feature>
<dbReference type="AlphaFoldDB" id="A0A1J4NAK3"/>
<feature type="transmembrane region" description="Helical" evidence="1">
    <location>
        <begin position="291"/>
        <end position="310"/>
    </location>
</feature>
<dbReference type="STRING" id="1844.UG56_001790"/>
<dbReference type="EMBL" id="JZDQ02000002">
    <property type="protein sequence ID" value="OIJ28538.1"/>
    <property type="molecule type" value="Genomic_DNA"/>
</dbReference>
<evidence type="ECO:0000256" key="1">
    <source>
        <dbReference type="SAM" id="Phobius"/>
    </source>
</evidence>
<keyword evidence="1" id="KW-1133">Transmembrane helix</keyword>
<accession>A0A1J4NAK3</accession>
<feature type="transmembrane region" description="Helical" evidence="1">
    <location>
        <begin position="316"/>
        <end position="333"/>
    </location>
</feature>
<gene>
    <name evidence="2" type="ORF">UG56_001790</name>
</gene>